<dbReference type="Proteomes" id="UP000051580">
    <property type="component" value="Unassembled WGS sequence"/>
</dbReference>
<evidence type="ECO:0000313" key="3">
    <source>
        <dbReference type="EMBL" id="KRL95527.1"/>
    </source>
</evidence>
<keyword evidence="1" id="KW-0812">Transmembrane</keyword>
<keyword evidence="1" id="KW-1133">Transmembrane helix</keyword>
<dbReference type="GO" id="GO:0008081">
    <property type="term" value="F:phosphoric diester hydrolase activity"/>
    <property type="evidence" value="ECO:0007669"/>
    <property type="project" value="InterPro"/>
</dbReference>
<dbReference type="InterPro" id="IPR017946">
    <property type="entry name" value="PLC-like_Pdiesterase_TIM-brl"/>
</dbReference>
<keyword evidence="4" id="KW-1185">Reference proteome</keyword>
<proteinExistence type="predicted"/>
<feature type="transmembrane region" description="Helical" evidence="1">
    <location>
        <begin position="186"/>
        <end position="203"/>
    </location>
</feature>
<dbReference type="PANTHER" id="PTHR46211:SF8">
    <property type="entry name" value="PHOSPHODIESTERASE"/>
    <property type="match status" value="1"/>
</dbReference>
<comment type="caution">
    <text evidence="3">The sequence shown here is derived from an EMBL/GenBank/DDBJ whole genome shotgun (WGS) entry which is preliminary data.</text>
</comment>
<dbReference type="SUPFAM" id="SSF51695">
    <property type="entry name" value="PLC-like phosphodiesterases"/>
    <property type="match status" value="1"/>
</dbReference>
<dbReference type="InterPro" id="IPR030395">
    <property type="entry name" value="GP_PDE_dom"/>
</dbReference>
<dbReference type="GO" id="GO:0006629">
    <property type="term" value="P:lipid metabolic process"/>
    <property type="evidence" value="ECO:0007669"/>
    <property type="project" value="InterPro"/>
</dbReference>
<feature type="domain" description="GP-PDE" evidence="2">
    <location>
        <begin position="298"/>
        <end position="527"/>
    </location>
</feature>
<dbReference type="PROSITE" id="PS51704">
    <property type="entry name" value="GP_PDE"/>
    <property type="match status" value="1"/>
</dbReference>
<feature type="transmembrane region" description="Helical" evidence="1">
    <location>
        <begin position="147"/>
        <end position="165"/>
    </location>
</feature>
<dbReference type="PATRIC" id="fig|1423753.3.peg.2618"/>
<dbReference type="PANTHER" id="PTHR46211">
    <property type="entry name" value="GLYCEROPHOSPHORYL DIESTER PHOSPHODIESTERASE"/>
    <property type="match status" value="1"/>
</dbReference>
<name>A0A0R1UQS4_9LACO</name>
<evidence type="ECO:0000259" key="2">
    <source>
        <dbReference type="PROSITE" id="PS51704"/>
    </source>
</evidence>
<gene>
    <name evidence="3" type="ORF">FD28_GL002496</name>
</gene>
<dbReference type="CDD" id="cd08579">
    <property type="entry name" value="GDPD_memb_like"/>
    <property type="match status" value="1"/>
</dbReference>
<protein>
    <submittedName>
        <fullName evidence="3">Glycerophosphoryl diester phosphodiesterase</fullName>
    </submittedName>
</protein>
<sequence length="546" mass="61739">MKREVREVQKLREFGQRLVGSWRQGLGAPGMLLGWEILTVMFASVRWLSQRPGWSVALVVGIVGLLIMAAGQLMQVARLYGGQTDYPDWPTSWRLVWQHLGLWLAVEVIVIILALPLGLWGLSSRLLVRLPMAANWVNFVSLHRRPVVVLAGVIYVLLAAFLLLWGPRHFRRLTPQLKQPGSVRQMLGGLAICALLTTCWWGISEGLVWVNVQYDRQGSRMGIQWLLTASLTLVLVLFAVVSVLGALTLVWSWCGQPSVMGVAHHQGHWSVVGGVLCLLLVGGIVQQTQTQQPQFAKTVLISHRGVDHARGVQNTIAALRQVNREQPDYVEMDLHETKDHQWVVLHDENLRVLAGRNVTPHNLTLAQLERLVVHENGQSTHLAGWSAYLRTAERLKQPLMVELKTTPQDSAGMARRFARQYGQRLVRDHDVVHSLDYRVVSQLRQSVPRLKTGYILPFNWVAPQSVPADFYSFQQISASQQFILAAHQMGGRAYIWTPDARDKMTRMWALGADGQITNELRRLRSVTQQDRHRGAWAVLQNFIYSY</sequence>
<accession>A0A0R1UQS4</accession>
<feature type="transmembrane region" description="Helical" evidence="1">
    <location>
        <begin position="266"/>
        <end position="285"/>
    </location>
</feature>
<reference evidence="3 4" key="1">
    <citation type="journal article" date="2015" name="Genome Announc.">
        <title>Expanding the biotechnology potential of lactobacilli through comparative genomics of 213 strains and associated genera.</title>
        <authorList>
            <person name="Sun Z."/>
            <person name="Harris H.M."/>
            <person name="McCann A."/>
            <person name="Guo C."/>
            <person name="Argimon S."/>
            <person name="Zhang W."/>
            <person name="Yang X."/>
            <person name="Jeffery I.B."/>
            <person name="Cooney J.C."/>
            <person name="Kagawa T.F."/>
            <person name="Liu W."/>
            <person name="Song Y."/>
            <person name="Salvetti E."/>
            <person name="Wrobel A."/>
            <person name="Rasinkangas P."/>
            <person name="Parkhill J."/>
            <person name="Rea M.C."/>
            <person name="O'Sullivan O."/>
            <person name="Ritari J."/>
            <person name="Douillard F.P."/>
            <person name="Paul Ross R."/>
            <person name="Yang R."/>
            <person name="Briner A.E."/>
            <person name="Felis G.E."/>
            <person name="de Vos W.M."/>
            <person name="Barrangou R."/>
            <person name="Klaenhammer T.R."/>
            <person name="Caufield P.W."/>
            <person name="Cui Y."/>
            <person name="Zhang H."/>
            <person name="O'Toole P.W."/>
        </authorList>
    </citation>
    <scope>NUCLEOTIDE SEQUENCE [LARGE SCALE GENOMIC DNA]</scope>
    <source>
        <strain evidence="3 4">DSM 16381</strain>
    </source>
</reference>
<evidence type="ECO:0000256" key="1">
    <source>
        <dbReference type="SAM" id="Phobius"/>
    </source>
</evidence>
<keyword evidence="1" id="KW-0472">Membrane</keyword>
<feature type="transmembrane region" description="Helical" evidence="1">
    <location>
        <begin position="223"/>
        <end position="254"/>
    </location>
</feature>
<dbReference type="EMBL" id="AZFS01000046">
    <property type="protein sequence ID" value="KRL95527.1"/>
    <property type="molecule type" value="Genomic_DNA"/>
</dbReference>
<dbReference type="AlphaFoldDB" id="A0A0R1UQS4"/>
<dbReference type="STRING" id="1423753.FD28_GL002496"/>
<feature type="transmembrane region" description="Helical" evidence="1">
    <location>
        <begin position="54"/>
        <end position="80"/>
    </location>
</feature>
<dbReference type="Gene3D" id="3.20.20.190">
    <property type="entry name" value="Phosphatidylinositol (PI) phosphodiesterase"/>
    <property type="match status" value="1"/>
</dbReference>
<dbReference type="Pfam" id="PF03009">
    <property type="entry name" value="GDPD"/>
    <property type="match status" value="1"/>
</dbReference>
<evidence type="ECO:0000313" key="4">
    <source>
        <dbReference type="Proteomes" id="UP000051580"/>
    </source>
</evidence>
<feature type="transmembrane region" description="Helical" evidence="1">
    <location>
        <begin position="100"/>
        <end position="122"/>
    </location>
</feature>
<organism evidence="3 4">
    <name type="scientific">Levilactobacillus hammesii DSM 16381</name>
    <dbReference type="NCBI Taxonomy" id="1423753"/>
    <lineage>
        <taxon>Bacteria</taxon>
        <taxon>Bacillati</taxon>
        <taxon>Bacillota</taxon>
        <taxon>Bacilli</taxon>
        <taxon>Lactobacillales</taxon>
        <taxon>Lactobacillaceae</taxon>
        <taxon>Levilactobacillus</taxon>
    </lineage>
</organism>